<dbReference type="Gene3D" id="3.40.710.10">
    <property type="entry name" value="DD-peptidase/beta-lactamase superfamily"/>
    <property type="match status" value="1"/>
</dbReference>
<evidence type="ECO:0000313" key="5">
    <source>
        <dbReference type="Proteomes" id="UP001200470"/>
    </source>
</evidence>
<dbReference type="Pfam" id="PF02113">
    <property type="entry name" value="Peptidase_S13"/>
    <property type="match status" value="2"/>
</dbReference>
<comment type="caution">
    <text evidence="4">The sequence shown here is derived from an EMBL/GenBank/DDBJ whole genome shotgun (WGS) entry which is preliminary data.</text>
</comment>
<keyword evidence="2 4" id="KW-0378">Hydrolase</keyword>
<comment type="similarity">
    <text evidence="1">Belongs to the peptidase S13 family.</text>
</comment>
<dbReference type="InterPro" id="IPR000667">
    <property type="entry name" value="Peptidase_S13"/>
</dbReference>
<dbReference type="EMBL" id="JADYTN010000016">
    <property type="protein sequence ID" value="MCF2564052.1"/>
    <property type="molecule type" value="Genomic_DNA"/>
</dbReference>
<dbReference type="NCBIfam" id="TIGR00666">
    <property type="entry name" value="PBP4"/>
    <property type="match status" value="1"/>
</dbReference>
<organism evidence="4 5">
    <name type="scientific">Xylanibacter brevis</name>
    <dbReference type="NCBI Taxonomy" id="83231"/>
    <lineage>
        <taxon>Bacteria</taxon>
        <taxon>Pseudomonadati</taxon>
        <taxon>Bacteroidota</taxon>
        <taxon>Bacteroidia</taxon>
        <taxon>Bacteroidales</taxon>
        <taxon>Prevotellaceae</taxon>
        <taxon>Xylanibacter</taxon>
    </lineage>
</organism>
<keyword evidence="3" id="KW-0732">Signal</keyword>
<dbReference type="PRINTS" id="PR00922">
    <property type="entry name" value="DADACBPTASE3"/>
</dbReference>
<name>A0ABS9CG34_9BACT</name>
<dbReference type="PANTHER" id="PTHR30023">
    <property type="entry name" value="D-ALANYL-D-ALANINE CARBOXYPEPTIDASE"/>
    <property type="match status" value="1"/>
</dbReference>
<protein>
    <submittedName>
        <fullName evidence="4">D-alanyl-D-alanine carboxypeptidase/D-alanyl-D-alanine-endopeptidase</fullName>
        <ecNumber evidence="4">3.4.16.4</ecNumber>
    </submittedName>
</protein>
<accession>A0ABS9CG34</accession>
<evidence type="ECO:0000313" key="4">
    <source>
        <dbReference type="EMBL" id="MCF2564052.1"/>
    </source>
</evidence>
<keyword evidence="5" id="KW-1185">Reference proteome</keyword>
<keyword evidence="4" id="KW-0121">Carboxypeptidase</keyword>
<evidence type="ECO:0000256" key="2">
    <source>
        <dbReference type="ARBA" id="ARBA00022801"/>
    </source>
</evidence>
<feature type="signal peptide" evidence="3">
    <location>
        <begin position="1"/>
        <end position="19"/>
    </location>
</feature>
<dbReference type="Gene3D" id="3.50.80.20">
    <property type="entry name" value="D-Ala-D-Ala carboxypeptidase C, peptidase S13"/>
    <property type="match status" value="1"/>
</dbReference>
<feature type="chain" id="PRO_5045445316" evidence="3">
    <location>
        <begin position="20"/>
        <end position="405"/>
    </location>
</feature>
<dbReference type="GO" id="GO:0009002">
    <property type="term" value="F:serine-type D-Ala-D-Ala carboxypeptidase activity"/>
    <property type="evidence" value="ECO:0007669"/>
    <property type="project" value="UniProtKB-EC"/>
</dbReference>
<dbReference type="Proteomes" id="UP001200470">
    <property type="component" value="Unassembled WGS sequence"/>
</dbReference>
<dbReference type="SUPFAM" id="SSF56601">
    <property type="entry name" value="beta-lactamase/transpeptidase-like"/>
    <property type="match status" value="1"/>
</dbReference>
<dbReference type="EC" id="3.4.16.4" evidence="4"/>
<evidence type="ECO:0000256" key="3">
    <source>
        <dbReference type="SAM" id="SignalP"/>
    </source>
</evidence>
<dbReference type="InterPro" id="IPR012338">
    <property type="entry name" value="Beta-lactam/transpept-like"/>
</dbReference>
<dbReference type="PANTHER" id="PTHR30023:SF0">
    <property type="entry name" value="PENICILLIN-SENSITIVE CARBOXYPEPTIDASE A"/>
    <property type="match status" value="1"/>
</dbReference>
<proteinExistence type="inferred from homology"/>
<gene>
    <name evidence="4" type="primary">dacB</name>
    <name evidence="4" type="ORF">I6E12_08000</name>
</gene>
<reference evidence="4 5" key="1">
    <citation type="submission" date="2020-12" db="EMBL/GenBank/DDBJ databases">
        <title>Whole genome sequences of gut porcine anaerobes.</title>
        <authorList>
            <person name="Kubasova T."/>
            <person name="Jahodarova E."/>
            <person name="Rychlik I."/>
        </authorList>
    </citation>
    <scope>NUCLEOTIDE SEQUENCE [LARGE SCALE GENOMIC DNA]</scope>
    <source>
        <strain evidence="4 5">An925</strain>
    </source>
</reference>
<sequence length="405" mass="45171">MSKIKIILLLLWAAVAASAQETEEPDTFQVDTIDVALPWPRNIQYRLDSLLRHPMFETSTVGLEVYDLTADSILYKVNEHQMLRPASTMKLLTAITAIDKLGGSYQFRTQLYYTGKVEDHTLTGDLYCVGGFDPRFNIDDMNAFVESIRCMGVDTIRGSIVADRSMKDADLLGEGWCWDDDNPPLSPLTIGRNTQFVDRFIRQLVDDGVVLDVRISDGTLPDSAFHLCSRFHSIDQILLRMMKQSDNFYAEAMFYQLAAHQGHRPARAKDAAAIVKRLISKVGLGHRPYRIADGSGLSLYNYLSADLEVRLLRYAYRNSTVYLHLLPSLPVAGSDGTLRNRMRGSFAADNVKAKTGTLEGVSALAGYCTAANGHRLCFSIINQGVMHTSNARRFQDRVCNALCAP</sequence>
<dbReference type="RefSeq" id="WP_301638197.1">
    <property type="nucleotide sequence ID" value="NZ_JADYTN010000016.1"/>
</dbReference>
<evidence type="ECO:0000256" key="1">
    <source>
        <dbReference type="ARBA" id="ARBA00006096"/>
    </source>
</evidence>
<keyword evidence="4" id="KW-0645">Protease</keyword>